<feature type="domain" description="AB hydrolase-1" evidence="3">
    <location>
        <begin position="48"/>
        <end position="194"/>
    </location>
</feature>
<dbReference type="PANTHER" id="PTHR43248">
    <property type="entry name" value="2-SUCCINYL-6-HYDROXY-2,4-CYCLOHEXADIENE-1-CARBOXYLATE SYNTHASE"/>
    <property type="match status" value="1"/>
</dbReference>
<dbReference type="STRING" id="28028.CFLV_10085"/>
<evidence type="ECO:0000313" key="6">
    <source>
        <dbReference type="Proteomes" id="UP000185479"/>
    </source>
</evidence>
<keyword evidence="6" id="KW-1185">Reference proteome</keyword>
<dbReference type="InterPro" id="IPR000073">
    <property type="entry name" value="AB_hydrolase_1"/>
</dbReference>
<dbReference type="EMBL" id="CP009246">
    <property type="protein sequence ID" value="APT87477.1"/>
    <property type="molecule type" value="Genomic_DNA"/>
</dbReference>
<evidence type="ECO:0000313" key="5">
    <source>
        <dbReference type="EMBL" id="GEB97015.1"/>
    </source>
</evidence>
<dbReference type="AlphaFoldDB" id="A0A1L7CNP8"/>
<evidence type="ECO:0000256" key="2">
    <source>
        <dbReference type="ARBA" id="ARBA00022801"/>
    </source>
</evidence>
<dbReference type="GeneID" id="82881034"/>
<dbReference type="Proteomes" id="UP000315353">
    <property type="component" value="Unassembled WGS sequence"/>
</dbReference>
<keyword evidence="2 5" id="KW-0378">Hydrolase</keyword>
<sequence length="423" mass="47527">MSEYRRFGHTIKEHVITVPWDYDSPEDSAETFELYAREIIPPGGEDKPALLYNQGGPGFPAPRPLGLSGLLAKGLERYRWILMDQRGTGRSHRIDGLSPEADRSVERLRLLRQDNIVRDAERLREHLGLEKWSLFGQSFGGFCITSYLSLAPQSVERAFLTGGLPTLDKGVDDLYRTTFAKLKYRHDLFTTQFPWVQGRIEEIINHLDNSAEILPTGERLSSRRFRTIGLELGRGSGFDSLAYLLEEPFRTVDGEKRLRSDFLSQVGSRVSFQSGPLYAAIHESIYGGVGKLGATNWAAQRIRAEFPEFAEAGTYLTGEHIFPWQFEEDPALRPFRESAQALAQHEWGEKDAMYDVAALGAAEPVAAAAIYLDDIFVPFEDSMATAAAYRDLRPMVSNRYQHNGVHVDGAGILGELFRLADDH</sequence>
<accession>A0A1L7CNP8</accession>
<dbReference type="Pfam" id="PF00561">
    <property type="entry name" value="Abhydrolase_1"/>
    <property type="match status" value="1"/>
</dbReference>
<gene>
    <name evidence="5" type="ORF">CFL01nite_05100</name>
    <name evidence="4" type="ORF">CFLV_10085</name>
</gene>
<organism evidence="4 6">
    <name type="scientific">Corynebacterium flavescens</name>
    <dbReference type="NCBI Taxonomy" id="28028"/>
    <lineage>
        <taxon>Bacteria</taxon>
        <taxon>Bacillati</taxon>
        <taxon>Actinomycetota</taxon>
        <taxon>Actinomycetes</taxon>
        <taxon>Mycobacteriales</taxon>
        <taxon>Corynebacteriaceae</taxon>
        <taxon>Corynebacterium</taxon>
    </lineage>
</organism>
<name>A0A1L7CNP8_CORFL</name>
<reference evidence="5 7" key="2">
    <citation type="submission" date="2019-06" db="EMBL/GenBank/DDBJ databases">
        <title>Whole genome shotgun sequence of Corynebacterium flavescens NBRC 14136.</title>
        <authorList>
            <person name="Hosoyama A."/>
            <person name="Uohara A."/>
            <person name="Ohji S."/>
            <person name="Ichikawa N."/>
        </authorList>
    </citation>
    <scope>NUCLEOTIDE SEQUENCE [LARGE SCALE GENOMIC DNA]</scope>
    <source>
        <strain evidence="5 7">NBRC 14136</strain>
    </source>
</reference>
<dbReference type="InterPro" id="IPR002410">
    <property type="entry name" value="Peptidase_S33"/>
</dbReference>
<dbReference type="InterPro" id="IPR029058">
    <property type="entry name" value="AB_hydrolase_fold"/>
</dbReference>
<protein>
    <submittedName>
        <fullName evidence="5">Alpha/beta hydrolase</fullName>
    </submittedName>
    <submittedName>
        <fullName evidence="4">Proline iminopeptidase</fullName>
    </submittedName>
</protein>
<dbReference type="InterPro" id="IPR051601">
    <property type="entry name" value="Serine_prot/Carboxylest_S33"/>
</dbReference>
<dbReference type="GO" id="GO:0006508">
    <property type="term" value="P:proteolysis"/>
    <property type="evidence" value="ECO:0007669"/>
    <property type="project" value="InterPro"/>
</dbReference>
<evidence type="ECO:0000313" key="4">
    <source>
        <dbReference type="EMBL" id="APT87477.1"/>
    </source>
</evidence>
<dbReference type="Gene3D" id="3.40.50.1820">
    <property type="entry name" value="alpha/beta hydrolase"/>
    <property type="match status" value="1"/>
</dbReference>
<proteinExistence type="inferred from homology"/>
<dbReference type="SUPFAM" id="SSF53474">
    <property type="entry name" value="alpha/beta-Hydrolases"/>
    <property type="match status" value="1"/>
</dbReference>
<dbReference type="PANTHER" id="PTHR43248:SF2">
    <property type="entry name" value="PROLYL AMINOPEPTIDASE"/>
    <property type="match status" value="1"/>
</dbReference>
<dbReference type="GO" id="GO:0004177">
    <property type="term" value="F:aminopeptidase activity"/>
    <property type="evidence" value="ECO:0007669"/>
    <property type="project" value="UniProtKB-EC"/>
</dbReference>
<dbReference type="EMBL" id="BJNB01000005">
    <property type="protein sequence ID" value="GEB97015.1"/>
    <property type="molecule type" value="Genomic_DNA"/>
</dbReference>
<reference evidence="4 6" key="1">
    <citation type="submission" date="2014-08" db="EMBL/GenBank/DDBJ databases">
        <title>Complete genome sequence of Corynebacterium flavescens OJ8(T)(=DSM 20296(T)), isolated from cheese.</title>
        <authorList>
            <person name="Ruckert C."/>
            <person name="Albersmeier A."/>
            <person name="Winkler A."/>
            <person name="Kalinowski J."/>
        </authorList>
    </citation>
    <scope>NUCLEOTIDE SEQUENCE [LARGE SCALE GENOMIC DNA]</scope>
    <source>
        <strain evidence="4 6">OJ8</strain>
    </source>
</reference>
<evidence type="ECO:0000256" key="1">
    <source>
        <dbReference type="ARBA" id="ARBA00010088"/>
    </source>
</evidence>
<dbReference type="Proteomes" id="UP000185479">
    <property type="component" value="Chromosome"/>
</dbReference>
<comment type="similarity">
    <text evidence="1">Belongs to the peptidase S33 family.</text>
</comment>
<dbReference type="RefSeq" id="WP_075730412.1">
    <property type="nucleotide sequence ID" value="NZ_BJNB01000005.1"/>
</dbReference>
<dbReference type="KEGG" id="cfc:CFLV_10085"/>
<dbReference type="PRINTS" id="PR00793">
    <property type="entry name" value="PROAMNOPTASE"/>
</dbReference>
<evidence type="ECO:0000259" key="3">
    <source>
        <dbReference type="Pfam" id="PF00561"/>
    </source>
</evidence>
<dbReference type="OrthoDB" id="9796770at2"/>
<evidence type="ECO:0000313" key="7">
    <source>
        <dbReference type="Proteomes" id="UP000315353"/>
    </source>
</evidence>